<name>A0A1I5KRJ6_9GAMM</name>
<evidence type="ECO:0000256" key="1">
    <source>
        <dbReference type="ARBA" id="ARBA00022982"/>
    </source>
</evidence>
<dbReference type="GeneID" id="35872690"/>
<dbReference type="AlphaFoldDB" id="A0A1I5KRJ6"/>
<accession>A0A1I5KRJ6</accession>
<dbReference type="Gene3D" id="3.40.50.620">
    <property type="entry name" value="HUPs"/>
    <property type="match status" value="1"/>
</dbReference>
<dbReference type="SUPFAM" id="SSF52402">
    <property type="entry name" value="Adenine nucleotide alpha hydrolases-like"/>
    <property type="match status" value="1"/>
</dbReference>
<dbReference type="STRING" id="1121869.SAMN03084138_00717"/>
<keyword evidence="1" id="KW-0249">Electron transport</keyword>
<gene>
    <name evidence="4" type="ORF">SAMN03084138_00717</name>
</gene>
<evidence type="ECO:0000259" key="3">
    <source>
        <dbReference type="Pfam" id="PF01012"/>
    </source>
</evidence>
<evidence type="ECO:0000313" key="5">
    <source>
        <dbReference type="Proteomes" id="UP000182692"/>
    </source>
</evidence>
<organism evidence="4 5">
    <name type="scientific">Enterovibrio norvegicus DSM 15893</name>
    <dbReference type="NCBI Taxonomy" id="1121869"/>
    <lineage>
        <taxon>Bacteria</taxon>
        <taxon>Pseudomonadati</taxon>
        <taxon>Pseudomonadota</taxon>
        <taxon>Gammaproteobacteria</taxon>
        <taxon>Vibrionales</taxon>
        <taxon>Vibrionaceae</taxon>
        <taxon>Enterovibrio</taxon>
    </lineage>
</organism>
<protein>
    <submittedName>
        <fullName evidence="4">Electron transfer flavoprotein beta subunit</fullName>
    </submittedName>
</protein>
<dbReference type="Proteomes" id="UP000182692">
    <property type="component" value="Unassembled WGS sequence"/>
</dbReference>
<dbReference type="Pfam" id="PF01012">
    <property type="entry name" value="ETF"/>
    <property type="match status" value="1"/>
</dbReference>
<reference evidence="4 5" key="1">
    <citation type="submission" date="2016-10" db="EMBL/GenBank/DDBJ databases">
        <authorList>
            <person name="de Groot N.N."/>
        </authorList>
    </citation>
    <scope>NUCLEOTIDE SEQUENCE [LARGE SCALE GENOMIC DNA]</scope>
    <source>
        <strain evidence="4 5">DSM 15893</strain>
    </source>
</reference>
<evidence type="ECO:0000313" key="4">
    <source>
        <dbReference type="EMBL" id="SFO87533.1"/>
    </source>
</evidence>
<feature type="domain" description="Electron transfer flavoprotein alpha/beta-subunit N-terminal" evidence="3">
    <location>
        <begin position="30"/>
        <end position="182"/>
    </location>
</feature>
<feature type="region of interest" description="Disordered" evidence="2">
    <location>
        <begin position="218"/>
        <end position="237"/>
    </location>
</feature>
<sequence>MQVSDDIMVLVSCGHHPLSGRERRAERDAKALDIALQYTASPRVVFAGDPECSALRDYLGMGVPEIDVLSQKADADVSVALASYVHQKSPRLVLCGHRAEQGESSGMVPYLVGKRLNAAVVPDVVDILAQHAESVEVLQALAGGQRRRLQVQLPAVLIASASAPAARQSAFTKARDGVIHSLSVVEIEDAELNTWHWQVAKKRAKRVKTVAAASSSRDRFRAATAAPASSGGKVMHNPTPEEAAESIMQLLKEKGV</sequence>
<proteinExistence type="predicted"/>
<dbReference type="InterPro" id="IPR014729">
    <property type="entry name" value="Rossmann-like_a/b/a_fold"/>
</dbReference>
<dbReference type="RefSeq" id="WP_074925341.1">
    <property type="nucleotide sequence ID" value="NZ_FOWR01000004.1"/>
</dbReference>
<dbReference type="EMBL" id="FOWR01000004">
    <property type="protein sequence ID" value="SFO87533.1"/>
    <property type="molecule type" value="Genomic_DNA"/>
</dbReference>
<dbReference type="InterPro" id="IPR014730">
    <property type="entry name" value="ETF_a/b_N"/>
</dbReference>
<keyword evidence="1" id="KW-0813">Transport</keyword>
<evidence type="ECO:0000256" key="2">
    <source>
        <dbReference type="SAM" id="MobiDB-lite"/>
    </source>
</evidence>
<dbReference type="OrthoDB" id="5598152at2"/>